<sequence>MGQKLCCLRPSTSEEIGTCNKINGNSPKKLTSLRDWLVDSPSGSNNPECIMGGEIQVLTQSNKKVYLSSPDPAHTGYFTPRVSFSTGKLDKIDESEEDADLSMISQNGNLEKKRVRFTLPEESDIIIFYSPKEIFEE</sequence>
<reference evidence="1" key="1">
    <citation type="submission" date="2023-05" db="EMBL/GenBank/DDBJ databases">
        <authorList>
            <person name="Huff M."/>
        </authorList>
    </citation>
    <scope>NUCLEOTIDE SEQUENCE</scope>
</reference>
<proteinExistence type="predicted"/>
<dbReference type="Proteomes" id="UP000834106">
    <property type="component" value="Chromosome 2"/>
</dbReference>
<organism evidence="1 2">
    <name type="scientific">Fraxinus pennsylvanica</name>
    <dbReference type="NCBI Taxonomy" id="56036"/>
    <lineage>
        <taxon>Eukaryota</taxon>
        <taxon>Viridiplantae</taxon>
        <taxon>Streptophyta</taxon>
        <taxon>Embryophyta</taxon>
        <taxon>Tracheophyta</taxon>
        <taxon>Spermatophyta</taxon>
        <taxon>Magnoliopsida</taxon>
        <taxon>eudicotyledons</taxon>
        <taxon>Gunneridae</taxon>
        <taxon>Pentapetalae</taxon>
        <taxon>asterids</taxon>
        <taxon>lamiids</taxon>
        <taxon>Lamiales</taxon>
        <taxon>Oleaceae</taxon>
        <taxon>Oleeae</taxon>
        <taxon>Fraxinus</taxon>
    </lineage>
</organism>
<dbReference type="EMBL" id="OU503037">
    <property type="protein sequence ID" value="CAI9756651.1"/>
    <property type="molecule type" value="Genomic_DNA"/>
</dbReference>
<accession>A0AAD1YUQ4</accession>
<evidence type="ECO:0000313" key="2">
    <source>
        <dbReference type="Proteomes" id="UP000834106"/>
    </source>
</evidence>
<gene>
    <name evidence="1" type="ORF">FPE_LOCUS4081</name>
</gene>
<evidence type="ECO:0000313" key="1">
    <source>
        <dbReference type="EMBL" id="CAI9756651.1"/>
    </source>
</evidence>
<name>A0AAD1YUQ4_9LAMI</name>
<protein>
    <submittedName>
        <fullName evidence="1">Uncharacterized protein</fullName>
    </submittedName>
</protein>
<dbReference type="AlphaFoldDB" id="A0AAD1YUQ4"/>
<keyword evidence="2" id="KW-1185">Reference proteome</keyword>